<accession>A0A510G6B7</accession>
<evidence type="ECO:0000313" key="2">
    <source>
        <dbReference type="Proteomes" id="UP000321183"/>
    </source>
</evidence>
<proteinExistence type="predicted"/>
<reference evidence="1 2" key="1">
    <citation type="submission" date="2019-04" db="EMBL/GenBank/DDBJ databases">
        <title>Draft genome sequence of Rickettsia asiatica Maytaro1284.</title>
        <authorList>
            <person name="Thu M."/>
            <person name="Qiu Y."/>
            <person name="Nakao R."/>
        </authorList>
    </citation>
    <scope>NUCLEOTIDE SEQUENCE [LARGE SCALE GENOMIC DNA]</scope>
    <source>
        <strain evidence="1 2">Maytaro1284</strain>
    </source>
</reference>
<dbReference type="KEGG" id="ras:RAS_01870"/>
<dbReference type="Proteomes" id="UP000321183">
    <property type="component" value="Chromosome"/>
</dbReference>
<gene>
    <name evidence="1" type="ORF">RAS_01870</name>
</gene>
<dbReference type="SUPFAM" id="SSF48452">
    <property type="entry name" value="TPR-like"/>
    <property type="match status" value="1"/>
</dbReference>
<dbReference type="InterPro" id="IPR011990">
    <property type="entry name" value="TPR-like_helical_dom_sf"/>
</dbReference>
<dbReference type="EMBL" id="AP019563">
    <property type="protein sequence ID" value="BBJ31078.1"/>
    <property type="molecule type" value="Genomic_DNA"/>
</dbReference>
<sequence length="211" mass="24766">MVCSFLETIRKFYKAENIKDKISFQEILGHYVYFLNQQCKALSFCKKLYPQSQDLQPLTGAVEEAKKILIEENLLDKAILDIKLKPYQVTDNVESNKEQKKYYKEALEWLDKLTGPQAEHIVISINEIKANAYYYLGMIYENSKSELDWFRAIREYINALEIDKDFNFSYDHDTFSDIFSNICKKIGDLFLALGKWCRSKNENGNAIKLIH</sequence>
<protein>
    <submittedName>
        <fullName evidence="1">Uncharacterized protein</fullName>
    </submittedName>
</protein>
<evidence type="ECO:0000313" key="1">
    <source>
        <dbReference type="EMBL" id="BBJ31078.1"/>
    </source>
</evidence>
<name>A0A510G6B7_9RICK</name>
<dbReference type="RefSeq" id="WP_232049260.1">
    <property type="nucleotide sequence ID" value="NZ_AP019563.1"/>
</dbReference>
<dbReference type="AlphaFoldDB" id="A0A510G6B7"/>
<dbReference type="Gene3D" id="1.25.40.10">
    <property type="entry name" value="Tetratricopeptide repeat domain"/>
    <property type="match status" value="1"/>
</dbReference>
<keyword evidence="2" id="KW-1185">Reference proteome</keyword>
<organism evidence="1 2">
    <name type="scientific">Rickettsia asiatica</name>
    <dbReference type="NCBI Taxonomy" id="238800"/>
    <lineage>
        <taxon>Bacteria</taxon>
        <taxon>Pseudomonadati</taxon>
        <taxon>Pseudomonadota</taxon>
        <taxon>Alphaproteobacteria</taxon>
        <taxon>Rickettsiales</taxon>
        <taxon>Rickettsiaceae</taxon>
        <taxon>Rickettsieae</taxon>
        <taxon>Rickettsia</taxon>
        <taxon>spotted fever group</taxon>
    </lineage>
</organism>